<keyword evidence="15" id="KW-1185">Reference proteome</keyword>
<dbReference type="PRINTS" id="PR00315">
    <property type="entry name" value="ELONGATNFCT"/>
</dbReference>
<dbReference type="EMBL" id="JABBYL010000033">
    <property type="protein sequence ID" value="NMO10048.1"/>
    <property type="molecule type" value="Genomic_DNA"/>
</dbReference>
<dbReference type="FunFam" id="2.40.30.10:FF:000005">
    <property type="entry name" value="Elongation factor 1-alpha"/>
    <property type="match status" value="1"/>
</dbReference>
<keyword evidence="7 10" id="KW-0460">Magnesium</keyword>
<accession>A0A2H4VA93</accession>
<dbReference type="SUPFAM" id="SSF50465">
    <property type="entry name" value="EF-Tu/eEF-1alpha/eIF2-gamma C-terminal domain"/>
    <property type="match status" value="1"/>
</dbReference>
<feature type="domain" description="Tr-type G" evidence="11">
    <location>
        <begin position="5"/>
        <end position="211"/>
    </location>
</feature>
<dbReference type="InterPro" id="IPR004161">
    <property type="entry name" value="EFTu-like_2"/>
</dbReference>
<dbReference type="AlphaFoldDB" id="A0A2H4VSS1"/>
<dbReference type="InterPro" id="IPR004539">
    <property type="entry name" value="Transl_elong_EF1A_euk/arc"/>
</dbReference>
<feature type="binding site" evidence="10">
    <location>
        <position position="21"/>
    </location>
    <ligand>
        <name>Mg(2+)</name>
        <dbReference type="ChEBI" id="CHEBI:18420"/>
    </ligand>
</feature>
<dbReference type="GO" id="GO:0003924">
    <property type="term" value="F:GTPase activity"/>
    <property type="evidence" value="ECO:0007669"/>
    <property type="project" value="UniProtKB-UniRule"/>
</dbReference>
<evidence type="ECO:0000256" key="3">
    <source>
        <dbReference type="ARBA" id="ARBA00022723"/>
    </source>
</evidence>
<proteinExistence type="inferred from homology"/>
<dbReference type="GO" id="GO:0000287">
    <property type="term" value="F:magnesium ion binding"/>
    <property type="evidence" value="ECO:0007669"/>
    <property type="project" value="UniProtKB-UniRule"/>
</dbReference>
<dbReference type="GeneID" id="35123692"/>
<keyword evidence="9 10" id="KW-0342">GTP-binding</keyword>
<dbReference type="InterPro" id="IPR009001">
    <property type="entry name" value="Transl_elong_EF1A/Init_IF2_C"/>
</dbReference>
<protein>
    <recommendedName>
        <fullName evidence="10">Elongation factor 1-alpha</fullName>
        <shortName evidence="10">EF-1-alpha</shortName>
        <ecNumber evidence="10">3.6.5.3</ecNumber>
    </recommendedName>
    <alternativeName>
        <fullName evidence="10">Elongation factor Tu</fullName>
        <shortName evidence="10">EF-Tu</shortName>
    </alternativeName>
</protein>
<keyword evidence="5 10" id="KW-0251">Elongation factor</keyword>
<dbReference type="CDD" id="cd03705">
    <property type="entry name" value="EF1_alpha_III"/>
    <property type="match status" value="1"/>
</dbReference>
<evidence type="ECO:0000313" key="16">
    <source>
        <dbReference type="Proteomes" id="UP000232806"/>
    </source>
</evidence>
<evidence type="ECO:0000259" key="11">
    <source>
        <dbReference type="PROSITE" id="PS51722"/>
    </source>
</evidence>
<dbReference type="Pfam" id="PF00009">
    <property type="entry name" value="GTP_EFTU"/>
    <property type="match status" value="1"/>
</dbReference>
<evidence type="ECO:0000313" key="12">
    <source>
        <dbReference type="EMBL" id="AUB55001.1"/>
    </source>
</evidence>
<dbReference type="RefSeq" id="WP_100904980.1">
    <property type="nucleotide sequence ID" value="NZ_CP017766.1"/>
</dbReference>
<dbReference type="GO" id="GO:0005525">
    <property type="term" value="F:GTP binding"/>
    <property type="evidence" value="ECO:0007669"/>
    <property type="project" value="UniProtKB-UniRule"/>
</dbReference>
<dbReference type="EMBL" id="CP017766">
    <property type="protein sequence ID" value="AUB55001.1"/>
    <property type="molecule type" value="Genomic_DNA"/>
</dbReference>
<dbReference type="GO" id="GO:0005737">
    <property type="term" value="C:cytoplasm"/>
    <property type="evidence" value="ECO:0007669"/>
    <property type="project" value="UniProtKB-SubCell"/>
</dbReference>
<evidence type="ECO:0000256" key="4">
    <source>
        <dbReference type="ARBA" id="ARBA00022741"/>
    </source>
</evidence>
<dbReference type="InterPro" id="IPR031157">
    <property type="entry name" value="G_TR_CS"/>
</dbReference>
<dbReference type="EC" id="3.6.5.3" evidence="10"/>
<evidence type="ECO:0000313" key="15">
    <source>
        <dbReference type="Proteomes" id="UP000232631"/>
    </source>
</evidence>
<organism evidence="13 15">
    <name type="scientific">Methanobacterium subterraneum</name>
    <dbReference type="NCBI Taxonomy" id="59277"/>
    <lineage>
        <taxon>Archaea</taxon>
        <taxon>Methanobacteriati</taxon>
        <taxon>Methanobacteriota</taxon>
        <taxon>Methanomada group</taxon>
        <taxon>Methanobacteria</taxon>
        <taxon>Methanobacteriales</taxon>
        <taxon>Methanobacteriaceae</taxon>
        <taxon>Methanobacterium</taxon>
    </lineage>
</organism>
<dbReference type="Proteomes" id="UP000232631">
    <property type="component" value="Chromosome"/>
</dbReference>
<keyword evidence="8 10" id="KW-0648">Protein biosynthesis</keyword>
<dbReference type="KEGG" id="msub:BK009_11000"/>
<dbReference type="NCBIfam" id="NF008969">
    <property type="entry name" value="PRK12317.1"/>
    <property type="match status" value="1"/>
</dbReference>
<dbReference type="PROSITE" id="PS00301">
    <property type="entry name" value="G_TR_1"/>
    <property type="match status" value="1"/>
</dbReference>
<evidence type="ECO:0000313" key="17">
    <source>
        <dbReference type="Proteomes" id="UP000591058"/>
    </source>
</evidence>
<evidence type="ECO:0000256" key="5">
    <source>
        <dbReference type="ARBA" id="ARBA00022768"/>
    </source>
</evidence>
<dbReference type="Proteomes" id="UP000591058">
    <property type="component" value="Unassembled WGS sequence"/>
</dbReference>
<dbReference type="SUPFAM" id="SSF52540">
    <property type="entry name" value="P-loop containing nucleoside triphosphate hydrolases"/>
    <property type="match status" value="1"/>
</dbReference>
<evidence type="ECO:0000256" key="8">
    <source>
        <dbReference type="ARBA" id="ARBA00022917"/>
    </source>
</evidence>
<evidence type="ECO:0000256" key="10">
    <source>
        <dbReference type="HAMAP-Rule" id="MF_00118"/>
    </source>
</evidence>
<dbReference type="InterPro" id="IPR005225">
    <property type="entry name" value="Small_GTP-bd"/>
</dbReference>
<dbReference type="PANTHER" id="PTHR23115">
    <property type="entry name" value="TRANSLATION FACTOR"/>
    <property type="match status" value="1"/>
</dbReference>
<evidence type="ECO:0000313" key="13">
    <source>
        <dbReference type="EMBL" id="AUB61153.1"/>
    </source>
</evidence>
<sequence length="413" mass="45139">MAKGKEHMNLAFIGHVDHGKSTMVGHLLLQSGAIAEQQLSDGEDKFRFVMDKLSEERERGVTIDLAHAKFETPKYEFTIVDCPGHRDFVKNMITGASQADAAVLVVAVDDGVMPQTKEHAFLARTLGINQLIIGVNKMDLVDYSEEKFNELKEEVSELIKTVAYKPKDINFIPLSAFEGDNITENSANTPWYKGPSLVKALDEFTAPEKPTDLPLRVPVQDVYSITGVGTVPVGRIETGIMKKGDNVIFEPPGANGEVKSIEMHHEMLDSAEPGDNVGFNVRGVGKNDIRRGDVAGHTDNAPTVAKEFTAQIVVLQHPGVITVGYTPVFHCHTAQVACTFLELQKKLDPATGQVKEENPDFLKTGDAAFVVVKPTKPMVIEKIKDIPHMGRFAIRDMGQTVAAGMCIDLVPAK</sequence>
<dbReference type="NCBIfam" id="TIGR00231">
    <property type="entry name" value="small_GTP"/>
    <property type="match status" value="1"/>
</dbReference>
<feature type="binding site" evidence="10">
    <location>
        <begin position="14"/>
        <end position="21"/>
    </location>
    <ligand>
        <name>GTP</name>
        <dbReference type="ChEBI" id="CHEBI:37565"/>
    </ligand>
</feature>
<dbReference type="InterPro" id="IPR027417">
    <property type="entry name" value="P-loop_NTPase"/>
</dbReference>
<keyword evidence="6 10" id="KW-0378">Hydrolase</keyword>
<dbReference type="Proteomes" id="UP000232806">
    <property type="component" value="Chromosome"/>
</dbReference>
<accession>A0A2H4VSS1</accession>
<dbReference type="HAMAP" id="MF_00118_A">
    <property type="entry name" value="EF_Tu_A"/>
    <property type="match status" value="1"/>
</dbReference>
<evidence type="ECO:0000313" key="14">
    <source>
        <dbReference type="EMBL" id="NMO10048.1"/>
    </source>
</evidence>
<dbReference type="CDD" id="cd03693">
    <property type="entry name" value="EF1_alpha_II"/>
    <property type="match status" value="1"/>
</dbReference>
<dbReference type="InterPro" id="IPR000795">
    <property type="entry name" value="T_Tr_GTP-bd_dom"/>
</dbReference>
<reference evidence="14 17" key="2">
    <citation type="submission" date="2020-04" db="EMBL/GenBank/DDBJ databases">
        <title>Draft genome of Methanobacterium subterraneum isolated from animal feces.</title>
        <authorList>
            <person name="Ouboter H.T."/>
            <person name="Berger S."/>
            <person name="Gungor E."/>
            <person name="Jetten M.S.M."/>
            <person name="Welte C.U."/>
        </authorList>
    </citation>
    <scope>NUCLEOTIDE SEQUENCE [LARGE SCALE GENOMIC DNA]</scope>
    <source>
        <strain evidence="14">HO_2020</strain>
    </source>
</reference>
<dbReference type="Gene3D" id="2.40.30.10">
    <property type="entry name" value="Translation factors"/>
    <property type="match status" value="2"/>
</dbReference>
<dbReference type="Gene3D" id="3.40.50.300">
    <property type="entry name" value="P-loop containing nucleotide triphosphate hydrolases"/>
    <property type="match status" value="1"/>
</dbReference>
<dbReference type="SUPFAM" id="SSF50447">
    <property type="entry name" value="Translation proteins"/>
    <property type="match status" value="1"/>
</dbReference>
<dbReference type="InterPro" id="IPR050100">
    <property type="entry name" value="TRAFAC_GTPase_members"/>
</dbReference>
<gene>
    <name evidence="10 14" type="primary">tuf</name>
    <name evidence="12" type="ORF">BK007_02520</name>
    <name evidence="13" type="ORF">BK009_11000</name>
    <name evidence="14" type="ORF">HG719_09480</name>
</gene>
<dbReference type="NCBIfam" id="TIGR00483">
    <property type="entry name" value="EF-1_alpha"/>
    <property type="match status" value="1"/>
</dbReference>
<dbReference type="EMBL" id="CP017768">
    <property type="protein sequence ID" value="AUB61153.1"/>
    <property type="molecule type" value="Genomic_DNA"/>
</dbReference>
<dbReference type="Pfam" id="PF22594">
    <property type="entry name" value="GTP-eEF1A_C"/>
    <property type="match status" value="1"/>
</dbReference>
<evidence type="ECO:0000256" key="6">
    <source>
        <dbReference type="ARBA" id="ARBA00022801"/>
    </source>
</evidence>
<reference evidence="15 16" key="1">
    <citation type="submission" date="2016-10" db="EMBL/GenBank/DDBJ databases">
        <title>Comparative genomics between deep and shallow subseafloor isolates.</title>
        <authorList>
            <person name="Ishii S."/>
            <person name="Miller J.R."/>
            <person name="Sutton G."/>
            <person name="Suzuki S."/>
            <person name="Methe B."/>
            <person name="Inagaki F."/>
            <person name="Imachi H."/>
        </authorList>
    </citation>
    <scope>NUCLEOTIDE SEQUENCE [LARGE SCALE GENOMIC DNA]</scope>
    <source>
        <strain evidence="13 15">A8p</strain>
        <strain evidence="12 16">MO-MB1</strain>
    </source>
</reference>
<name>A0A2H4VSS1_9EURY</name>
<dbReference type="InterPro" id="IPR009000">
    <property type="entry name" value="Transl_B-barrel_sf"/>
</dbReference>
<keyword evidence="4 10" id="KW-0547">Nucleotide-binding</keyword>
<keyword evidence="3 10" id="KW-0479">Metal-binding</keyword>
<evidence type="ECO:0000256" key="2">
    <source>
        <dbReference type="ARBA" id="ARBA00022490"/>
    </source>
</evidence>
<evidence type="ECO:0000256" key="9">
    <source>
        <dbReference type="ARBA" id="ARBA00023134"/>
    </source>
</evidence>
<evidence type="ECO:0000256" key="7">
    <source>
        <dbReference type="ARBA" id="ARBA00022842"/>
    </source>
</evidence>
<comment type="subcellular location">
    <subcellularLocation>
        <location evidence="1 10">Cytoplasm</location>
    </subcellularLocation>
</comment>
<dbReference type="PROSITE" id="PS51722">
    <property type="entry name" value="G_TR_2"/>
    <property type="match status" value="1"/>
</dbReference>
<dbReference type="Pfam" id="PF03144">
    <property type="entry name" value="GTP_EFTU_D2"/>
    <property type="match status" value="1"/>
</dbReference>
<comment type="function">
    <text evidence="10">GTP hydrolase that promotes the GTP-dependent binding of aminoacyl-tRNA to the A-site of ribosomes during protein biosynthesis.</text>
</comment>
<feature type="binding site" evidence="10">
    <location>
        <begin position="81"/>
        <end position="85"/>
    </location>
    <ligand>
        <name>GTP</name>
        <dbReference type="ChEBI" id="CHEBI:37565"/>
    </ligand>
</feature>
<dbReference type="GO" id="GO:0003746">
    <property type="term" value="F:translation elongation factor activity"/>
    <property type="evidence" value="ECO:0007669"/>
    <property type="project" value="UniProtKB-UniRule"/>
</dbReference>
<dbReference type="OrthoDB" id="371718at2157"/>
<feature type="binding site" evidence="10">
    <location>
        <begin position="136"/>
        <end position="139"/>
    </location>
    <ligand>
        <name>GTP</name>
        <dbReference type="ChEBI" id="CHEBI:37565"/>
    </ligand>
</feature>
<dbReference type="FunFam" id="2.40.30.10:FF:000003">
    <property type="entry name" value="Elongation factor 1-alpha"/>
    <property type="match status" value="1"/>
</dbReference>
<comment type="similarity">
    <text evidence="10">Belongs to the TRAFAC class translation factor GTPase superfamily. Classic translation factor GTPase family. EF-Tu/EF-1A subfamily.</text>
</comment>
<keyword evidence="2 10" id="KW-0963">Cytoplasm</keyword>
<evidence type="ECO:0000256" key="1">
    <source>
        <dbReference type="ARBA" id="ARBA00004496"/>
    </source>
</evidence>
<comment type="catalytic activity">
    <reaction evidence="10">
        <text>GTP + H2O = GDP + phosphate + H(+)</text>
        <dbReference type="Rhea" id="RHEA:19669"/>
        <dbReference type="ChEBI" id="CHEBI:15377"/>
        <dbReference type="ChEBI" id="CHEBI:15378"/>
        <dbReference type="ChEBI" id="CHEBI:37565"/>
        <dbReference type="ChEBI" id="CHEBI:43474"/>
        <dbReference type="ChEBI" id="CHEBI:58189"/>
        <dbReference type="EC" id="3.6.5.3"/>
    </reaction>
</comment>
<dbReference type="InterPro" id="IPR054696">
    <property type="entry name" value="GTP-eEF1A_C"/>
</dbReference>